<proteinExistence type="predicted"/>
<reference evidence="2" key="1">
    <citation type="submission" date="2021-04" db="EMBL/GenBank/DDBJ databases">
        <title>The complete genome sequence of Caulobacter sp. S6.</title>
        <authorList>
            <person name="Tang Y."/>
            <person name="Ouyang W."/>
            <person name="Liu Q."/>
            <person name="Huang B."/>
            <person name="Guo Z."/>
            <person name="Lei P."/>
        </authorList>
    </citation>
    <scope>NUCLEOTIDE SEQUENCE</scope>
    <source>
        <strain evidence="2">S6</strain>
    </source>
</reference>
<dbReference type="KEGG" id="caul:KCG34_17300"/>
<name>A0A975ITT8_9CAUL</name>
<sequence>MFAKRSTFVIPTAPEPSGGRAREIAALVLGNPALSAAAAGGLFLLCALVLILAAANPKAGLPHIRIHLADPSAAPPGWREALTAEMPGAAPVSVSGLELLPGGAAGDQPQGQAVITLPGAEPAPGDHAGQALPAAPITGLTEPGPGGALLPIIAQDGRTPAQAYARPFHSNGKPKIALVIGGLGLNSKTTRQAIEQLPPEVTLSFVPYSEGLQGWIDLARANGHEVLIEAPMEPNDYPDNDPGPYTLMAQGRTAETIEKLDWVLSRATGYFGVTNYLGSKFLNSDQAMTAFTGDLHQRGLAFIDDGTAVKRGGGIPRASADAVIDDQLAGDAIDKQLILLEADATRNGQALGSGFAYPLTLDQVARWATTLAQRGYQLAPASAVTMRR</sequence>
<dbReference type="Proteomes" id="UP000676409">
    <property type="component" value="Chromosome"/>
</dbReference>
<keyword evidence="1" id="KW-0812">Transmembrane</keyword>
<evidence type="ECO:0000313" key="3">
    <source>
        <dbReference type="Proteomes" id="UP000676409"/>
    </source>
</evidence>
<dbReference type="GO" id="GO:0005975">
    <property type="term" value="P:carbohydrate metabolic process"/>
    <property type="evidence" value="ECO:0007669"/>
    <property type="project" value="InterPro"/>
</dbReference>
<keyword evidence="1" id="KW-0472">Membrane</keyword>
<dbReference type="AlphaFoldDB" id="A0A975ITT8"/>
<keyword evidence="1" id="KW-1133">Transmembrane helix</keyword>
<dbReference type="PANTHER" id="PTHR30105">
    <property type="entry name" value="UNCHARACTERIZED YIBQ-RELATED"/>
    <property type="match status" value="1"/>
</dbReference>
<dbReference type="SUPFAM" id="SSF88713">
    <property type="entry name" value="Glycoside hydrolase/deacetylase"/>
    <property type="match status" value="1"/>
</dbReference>
<protein>
    <submittedName>
        <fullName evidence="2">Divergent polysaccharide deacetylase family protein</fullName>
    </submittedName>
</protein>
<dbReference type="CDD" id="cd10936">
    <property type="entry name" value="CE4_DAC2"/>
    <property type="match status" value="1"/>
</dbReference>
<dbReference type="Gene3D" id="3.20.20.370">
    <property type="entry name" value="Glycoside hydrolase/deacetylase"/>
    <property type="match status" value="1"/>
</dbReference>
<feature type="transmembrane region" description="Helical" evidence="1">
    <location>
        <begin position="33"/>
        <end position="55"/>
    </location>
</feature>
<dbReference type="RefSeq" id="WP_211936871.1">
    <property type="nucleotide sequence ID" value="NZ_CP073078.1"/>
</dbReference>
<dbReference type="PANTHER" id="PTHR30105:SF2">
    <property type="entry name" value="DIVERGENT POLYSACCHARIDE DEACETYLASE SUPERFAMILY"/>
    <property type="match status" value="1"/>
</dbReference>
<dbReference type="InterPro" id="IPR011330">
    <property type="entry name" value="Glyco_hydro/deAcase_b/a-brl"/>
</dbReference>
<dbReference type="EMBL" id="CP073078">
    <property type="protein sequence ID" value="QUD86819.1"/>
    <property type="molecule type" value="Genomic_DNA"/>
</dbReference>
<evidence type="ECO:0000313" key="2">
    <source>
        <dbReference type="EMBL" id="QUD86819.1"/>
    </source>
</evidence>
<dbReference type="InterPro" id="IPR006837">
    <property type="entry name" value="Divergent_DAC"/>
</dbReference>
<gene>
    <name evidence="2" type="ORF">KCG34_17300</name>
</gene>
<accession>A0A975ITT8</accession>
<organism evidence="2 3">
    <name type="scientific">Phenylobacterium montanum</name>
    <dbReference type="NCBI Taxonomy" id="2823693"/>
    <lineage>
        <taxon>Bacteria</taxon>
        <taxon>Pseudomonadati</taxon>
        <taxon>Pseudomonadota</taxon>
        <taxon>Alphaproteobacteria</taxon>
        <taxon>Caulobacterales</taxon>
        <taxon>Caulobacteraceae</taxon>
        <taxon>Phenylobacterium</taxon>
    </lineage>
</organism>
<keyword evidence="3" id="KW-1185">Reference proteome</keyword>
<dbReference type="Pfam" id="PF04748">
    <property type="entry name" value="Polysacc_deac_2"/>
    <property type="match status" value="1"/>
</dbReference>
<evidence type="ECO:0000256" key="1">
    <source>
        <dbReference type="SAM" id="Phobius"/>
    </source>
</evidence>